<reference evidence="1 2" key="1">
    <citation type="submission" date="2019-08" db="EMBL/GenBank/DDBJ databases">
        <title>The genome of the soybean aphid Biotype 1, its phylome, world population structure and adaptation to the North American continent.</title>
        <authorList>
            <person name="Giordano R."/>
            <person name="Donthu R.K."/>
            <person name="Hernandez A.G."/>
            <person name="Wright C.L."/>
            <person name="Zimin A.V."/>
        </authorList>
    </citation>
    <scope>NUCLEOTIDE SEQUENCE [LARGE SCALE GENOMIC DNA]</scope>
    <source>
        <tissue evidence="1">Whole aphids</tissue>
    </source>
</reference>
<evidence type="ECO:0000313" key="1">
    <source>
        <dbReference type="EMBL" id="KAE9538098.1"/>
    </source>
</evidence>
<organism evidence="1 2">
    <name type="scientific">Aphis glycines</name>
    <name type="common">Soybean aphid</name>
    <dbReference type="NCBI Taxonomy" id="307491"/>
    <lineage>
        <taxon>Eukaryota</taxon>
        <taxon>Metazoa</taxon>
        <taxon>Ecdysozoa</taxon>
        <taxon>Arthropoda</taxon>
        <taxon>Hexapoda</taxon>
        <taxon>Insecta</taxon>
        <taxon>Pterygota</taxon>
        <taxon>Neoptera</taxon>
        <taxon>Paraneoptera</taxon>
        <taxon>Hemiptera</taxon>
        <taxon>Sternorrhyncha</taxon>
        <taxon>Aphidomorpha</taxon>
        <taxon>Aphidoidea</taxon>
        <taxon>Aphididae</taxon>
        <taxon>Aphidini</taxon>
        <taxon>Aphis</taxon>
        <taxon>Aphis</taxon>
    </lineage>
</organism>
<proteinExistence type="predicted"/>
<comment type="caution">
    <text evidence="1">The sequence shown here is derived from an EMBL/GenBank/DDBJ whole genome shotgun (WGS) entry which is preliminary data.</text>
</comment>
<accession>A0A6G0TSP1</accession>
<dbReference type="AlphaFoldDB" id="A0A6G0TSP1"/>
<sequence length="207" mass="24713">MNNIGDITKYLSPLDNLISVWYTEFGTIKSILTPPCPEHLNLWAQDQHIVWELKIQCHQILNELCIAHLHCKENGGGHSRCHPRINMRHTTEFLFLGAKMIRFVTETNTYKYITQNKKVRFSFDKQKCQVYEICYLVHRHMDFLPTLFKQIIKRTFKCYNYKIENRNPDFIDQRCKNENSNNRNVMNVKEQLFKMKNQGNHSLGRMT</sequence>
<keyword evidence="2" id="KW-1185">Reference proteome</keyword>
<name>A0A6G0TSP1_APHGL</name>
<dbReference type="EMBL" id="VYZN01000017">
    <property type="protein sequence ID" value="KAE9538098.1"/>
    <property type="molecule type" value="Genomic_DNA"/>
</dbReference>
<protein>
    <submittedName>
        <fullName evidence="1">Uncharacterized protein</fullName>
    </submittedName>
</protein>
<dbReference type="Proteomes" id="UP000475862">
    <property type="component" value="Unassembled WGS sequence"/>
</dbReference>
<gene>
    <name evidence="1" type="ORF">AGLY_006070</name>
</gene>
<evidence type="ECO:0000313" key="2">
    <source>
        <dbReference type="Proteomes" id="UP000475862"/>
    </source>
</evidence>